<evidence type="ECO:0000256" key="10">
    <source>
        <dbReference type="ARBA" id="ARBA00023014"/>
    </source>
</evidence>
<dbReference type="Gene3D" id="3.90.1150.10">
    <property type="entry name" value="Aspartate Aminotransferase, domain 1"/>
    <property type="match status" value="1"/>
</dbReference>
<name>A0A368E1T9_9PROT</name>
<dbReference type="Pfam" id="PF00266">
    <property type="entry name" value="Aminotran_5"/>
    <property type="match status" value="1"/>
</dbReference>
<dbReference type="EMBL" id="QOQF01000003">
    <property type="protein sequence ID" value="RCL78059.1"/>
    <property type="molecule type" value="Genomic_DNA"/>
</dbReference>
<dbReference type="GO" id="GO:0046872">
    <property type="term" value="F:metal ion binding"/>
    <property type="evidence" value="ECO:0007669"/>
    <property type="project" value="UniProtKB-KW"/>
</dbReference>
<evidence type="ECO:0000256" key="7">
    <source>
        <dbReference type="ARBA" id="ARBA00022723"/>
    </source>
</evidence>
<keyword evidence="10" id="KW-0411">Iron-sulfur</keyword>
<evidence type="ECO:0000256" key="8">
    <source>
        <dbReference type="ARBA" id="ARBA00022898"/>
    </source>
</evidence>
<dbReference type="PANTHER" id="PTHR11601:SF34">
    <property type="entry name" value="CYSTEINE DESULFURASE"/>
    <property type="match status" value="1"/>
</dbReference>
<evidence type="ECO:0000313" key="14">
    <source>
        <dbReference type="EMBL" id="RCL78059.1"/>
    </source>
</evidence>
<dbReference type="InterPro" id="IPR000192">
    <property type="entry name" value="Aminotrans_V_dom"/>
</dbReference>
<evidence type="ECO:0000256" key="9">
    <source>
        <dbReference type="ARBA" id="ARBA00023004"/>
    </source>
</evidence>
<evidence type="ECO:0000256" key="12">
    <source>
        <dbReference type="RuleBase" id="RU004504"/>
    </source>
</evidence>
<keyword evidence="7" id="KW-0479">Metal-binding</keyword>
<reference evidence="14 15" key="1">
    <citation type="journal article" date="2018" name="Microbiome">
        <title>Fine metagenomic profile of the Mediterranean stratified and mixed water columns revealed by assembly and recruitment.</title>
        <authorList>
            <person name="Haro-Moreno J.M."/>
            <person name="Lopez-Perez M."/>
            <person name="De La Torre J.R."/>
            <person name="Picazo A."/>
            <person name="Camacho A."/>
            <person name="Rodriguez-Valera F."/>
        </authorList>
    </citation>
    <scope>NUCLEOTIDE SEQUENCE [LARGE SCALE GENOMIC DNA]</scope>
    <source>
        <strain evidence="14">MED-G55</strain>
    </source>
</reference>
<protein>
    <recommendedName>
        <fullName evidence="5">Cysteine desulfurase</fullName>
        <ecNumber evidence="4">2.8.1.7</ecNumber>
    </recommendedName>
</protein>
<evidence type="ECO:0000313" key="15">
    <source>
        <dbReference type="Proteomes" id="UP000252132"/>
    </source>
</evidence>
<feature type="domain" description="Aminotransferase class V" evidence="13">
    <location>
        <begin position="5"/>
        <end position="366"/>
    </location>
</feature>
<dbReference type="InterPro" id="IPR020578">
    <property type="entry name" value="Aminotrans_V_PyrdxlP_BS"/>
</dbReference>
<dbReference type="EC" id="2.8.1.7" evidence="4"/>
<sequence length="387" mass="40810">MTQRVYLDHNATVPIRPEVLDTMSEVLQIGGNASSVHAEGRKARQFLEVARENIARFVDGVSGGVIFTGGGTEACNLALQTRKTPNGDITRIIVSSIEHAAVLAPLDELAENEGISVSYLPVSEQGVVDLEALSLALKDPSPALVVVMAANNETGVLQPIAEIGKMVRSHGSLFFCDAIQAAGKIPLSMKNMNIDILSLSAHKIGGAAGAGALVVRDGIVLNPLIKGGGQELRRRAGTENLAGCVGFGLAARLAMQGLSSYENLSSLRDDLERQLAVVFPEISVFADSVERLPNTSCFALPDMRAETMIMSLDLAGIAVSSGAACSSGKVTRSHVLEAMGVQHNLLEGTIRISFGQTNTASDINHLISALKGHVDLSQPQLQSVNRM</sequence>
<dbReference type="PIRSF" id="PIRSF005572">
    <property type="entry name" value="NifS"/>
    <property type="match status" value="1"/>
</dbReference>
<dbReference type="InterPro" id="IPR015421">
    <property type="entry name" value="PyrdxlP-dep_Trfase_major"/>
</dbReference>
<comment type="catalytic activity">
    <reaction evidence="11">
        <text>(sulfur carrier)-H + L-cysteine = (sulfur carrier)-SH + L-alanine</text>
        <dbReference type="Rhea" id="RHEA:43892"/>
        <dbReference type="Rhea" id="RHEA-COMP:14737"/>
        <dbReference type="Rhea" id="RHEA-COMP:14739"/>
        <dbReference type="ChEBI" id="CHEBI:29917"/>
        <dbReference type="ChEBI" id="CHEBI:35235"/>
        <dbReference type="ChEBI" id="CHEBI:57972"/>
        <dbReference type="ChEBI" id="CHEBI:64428"/>
        <dbReference type="EC" id="2.8.1.7"/>
    </reaction>
</comment>
<evidence type="ECO:0000256" key="2">
    <source>
        <dbReference type="ARBA" id="ARBA00003120"/>
    </source>
</evidence>
<evidence type="ECO:0000256" key="3">
    <source>
        <dbReference type="ARBA" id="ARBA00006490"/>
    </source>
</evidence>
<comment type="function">
    <text evidence="2">Catalyzes the removal of elemental sulfur atoms from cysteine to produce alanine. Seems to participate in the biosynthesis of the nitrogenase metalloclusters by providing the inorganic sulfur required for the Fe-S core formation.</text>
</comment>
<gene>
    <name evidence="14" type="ORF">DBW69_01300</name>
</gene>
<dbReference type="InterPro" id="IPR016454">
    <property type="entry name" value="Cysteine_dSase"/>
</dbReference>
<dbReference type="PROSITE" id="PS00595">
    <property type="entry name" value="AA_TRANSFER_CLASS_5"/>
    <property type="match status" value="1"/>
</dbReference>
<comment type="cofactor">
    <cofactor evidence="1 12">
        <name>pyridoxal 5'-phosphate</name>
        <dbReference type="ChEBI" id="CHEBI:597326"/>
    </cofactor>
</comment>
<evidence type="ECO:0000259" key="13">
    <source>
        <dbReference type="Pfam" id="PF00266"/>
    </source>
</evidence>
<accession>A0A368E1T9</accession>
<evidence type="ECO:0000256" key="4">
    <source>
        <dbReference type="ARBA" id="ARBA00012239"/>
    </source>
</evidence>
<evidence type="ECO:0000256" key="6">
    <source>
        <dbReference type="ARBA" id="ARBA00022679"/>
    </source>
</evidence>
<comment type="similarity">
    <text evidence="3">Belongs to the class-V pyridoxal-phosphate-dependent aminotransferase family. NifS/IscS subfamily.</text>
</comment>
<proteinExistence type="inferred from homology"/>
<comment type="caution">
    <text evidence="14">The sequence shown here is derived from an EMBL/GenBank/DDBJ whole genome shotgun (WGS) entry which is preliminary data.</text>
</comment>
<dbReference type="PANTHER" id="PTHR11601">
    <property type="entry name" value="CYSTEINE DESULFURYLASE FAMILY MEMBER"/>
    <property type="match status" value="1"/>
</dbReference>
<dbReference type="Gene3D" id="3.40.640.10">
    <property type="entry name" value="Type I PLP-dependent aspartate aminotransferase-like (Major domain)"/>
    <property type="match status" value="1"/>
</dbReference>
<dbReference type="InterPro" id="IPR015424">
    <property type="entry name" value="PyrdxlP-dep_Trfase"/>
</dbReference>
<dbReference type="SUPFAM" id="SSF53383">
    <property type="entry name" value="PLP-dependent transferases"/>
    <property type="match status" value="1"/>
</dbReference>
<dbReference type="InterPro" id="IPR015422">
    <property type="entry name" value="PyrdxlP-dep_Trfase_small"/>
</dbReference>
<dbReference type="GO" id="GO:0051536">
    <property type="term" value="F:iron-sulfur cluster binding"/>
    <property type="evidence" value="ECO:0007669"/>
    <property type="project" value="UniProtKB-KW"/>
</dbReference>
<organism evidence="14 15">
    <name type="scientific">PS1 clade bacterium</name>
    <dbReference type="NCBI Taxonomy" id="2175152"/>
    <lineage>
        <taxon>Bacteria</taxon>
        <taxon>Pseudomonadati</taxon>
        <taxon>Pseudomonadota</taxon>
        <taxon>Alphaproteobacteria</taxon>
        <taxon>PS1 clade</taxon>
    </lineage>
</organism>
<evidence type="ECO:0000256" key="5">
    <source>
        <dbReference type="ARBA" id="ARBA00013558"/>
    </source>
</evidence>
<dbReference type="Proteomes" id="UP000252132">
    <property type="component" value="Unassembled WGS sequence"/>
</dbReference>
<dbReference type="GO" id="GO:0031071">
    <property type="term" value="F:cysteine desulfurase activity"/>
    <property type="evidence" value="ECO:0007669"/>
    <property type="project" value="UniProtKB-EC"/>
</dbReference>
<evidence type="ECO:0000256" key="1">
    <source>
        <dbReference type="ARBA" id="ARBA00001933"/>
    </source>
</evidence>
<dbReference type="Gene3D" id="1.10.260.50">
    <property type="match status" value="1"/>
</dbReference>
<evidence type="ECO:0000256" key="11">
    <source>
        <dbReference type="ARBA" id="ARBA00050776"/>
    </source>
</evidence>
<keyword evidence="9" id="KW-0408">Iron</keyword>
<dbReference type="AlphaFoldDB" id="A0A368E1T9"/>
<keyword evidence="6" id="KW-0808">Transferase</keyword>
<keyword evidence="8" id="KW-0663">Pyridoxal phosphate</keyword>